<dbReference type="RefSeq" id="WP_073329085.1">
    <property type="nucleotide sequence ID" value="NZ_FQYO01000003.1"/>
</dbReference>
<keyword evidence="1" id="KW-0732">Signal</keyword>
<dbReference type="AlphaFoldDB" id="A0A1M6EAS0"/>
<reference evidence="2 3" key="1">
    <citation type="submission" date="2016-11" db="EMBL/GenBank/DDBJ databases">
        <authorList>
            <person name="Jaros S."/>
            <person name="Januszkiewicz K."/>
            <person name="Wedrychowicz H."/>
        </authorList>
    </citation>
    <scope>NUCLEOTIDE SEQUENCE [LARGE SCALE GENOMIC DNA]</scope>
    <source>
        <strain evidence="2 3">DSM 100565</strain>
    </source>
</reference>
<dbReference type="STRING" id="1447782.SAMN05444417_1902"/>
<protein>
    <recommendedName>
        <fullName evidence="4">Repeat domain-containing protein</fullName>
    </recommendedName>
</protein>
<sequence length="218" mass="22708">MIRARALVALAALVPLAAFPVAAGAQEGETAEAPACDTLAMGQGRQDCTLRTEERVLGFAYDEDSVEITQTDGEGVPAGEPILIETDDAANHPLLRDLSGDGRPELLVPTGSGMVNVTYAVLTATPEGAYAPVGQLTSVGANSIELKPDGSLVTYERDTAAAHVETAHVWTATGLATAWALHVDLAERDCTLLEGAQPELTGTTAEAIISECEAQEWP</sequence>
<keyword evidence="3" id="KW-1185">Reference proteome</keyword>
<dbReference type="EMBL" id="FQYO01000003">
    <property type="protein sequence ID" value="SHI82469.1"/>
    <property type="molecule type" value="Genomic_DNA"/>
</dbReference>
<dbReference type="OrthoDB" id="7630405at2"/>
<feature type="signal peptide" evidence="1">
    <location>
        <begin position="1"/>
        <end position="25"/>
    </location>
</feature>
<accession>A0A1M6EAS0</accession>
<dbReference type="Proteomes" id="UP000184292">
    <property type="component" value="Unassembled WGS sequence"/>
</dbReference>
<name>A0A1M6EAS0_9RHOB</name>
<evidence type="ECO:0000313" key="2">
    <source>
        <dbReference type="EMBL" id="SHI82469.1"/>
    </source>
</evidence>
<proteinExistence type="predicted"/>
<evidence type="ECO:0000256" key="1">
    <source>
        <dbReference type="SAM" id="SignalP"/>
    </source>
</evidence>
<evidence type="ECO:0000313" key="3">
    <source>
        <dbReference type="Proteomes" id="UP000184292"/>
    </source>
</evidence>
<gene>
    <name evidence="2" type="ORF">SAMN05444417_1902</name>
</gene>
<organism evidence="2 3">
    <name type="scientific">Wenxinia saemankumensis</name>
    <dbReference type="NCBI Taxonomy" id="1447782"/>
    <lineage>
        <taxon>Bacteria</taxon>
        <taxon>Pseudomonadati</taxon>
        <taxon>Pseudomonadota</taxon>
        <taxon>Alphaproteobacteria</taxon>
        <taxon>Rhodobacterales</taxon>
        <taxon>Roseobacteraceae</taxon>
        <taxon>Wenxinia</taxon>
    </lineage>
</organism>
<evidence type="ECO:0008006" key="4">
    <source>
        <dbReference type="Google" id="ProtNLM"/>
    </source>
</evidence>
<feature type="chain" id="PRO_5012364399" description="Repeat domain-containing protein" evidence="1">
    <location>
        <begin position="26"/>
        <end position="218"/>
    </location>
</feature>